<dbReference type="Pfam" id="PF00419">
    <property type="entry name" value="Fimbrial"/>
    <property type="match status" value="1"/>
</dbReference>
<evidence type="ECO:0000313" key="4">
    <source>
        <dbReference type="Proteomes" id="UP000381260"/>
    </source>
</evidence>
<name>A0A5Q2VDC1_SERPR</name>
<dbReference type="GO" id="GO:0009289">
    <property type="term" value="C:pilus"/>
    <property type="evidence" value="ECO:0007669"/>
    <property type="project" value="InterPro"/>
</dbReference>
<dbReference type="Proteomes" id="UP000381260">
    <property type="component" value="Chromosome"/>
</dbReference>
<dbReference type="GO" id="GO:0043709">
    <property type="term" value="P:cell adhesion involved in single-species biofilm formation"/>
    <property type="evidence" value="ECO:0007669"/>
    <property type="project" value="TreeGrafter"/>
</dbReference>
<dbReference type="AlphaFoldDB" id="A0A5Q2VDC1"/>
<dbReference type="InterPro" id="IPR050263">
    <property type="entry name" value="Bact_Fimbrial_Adh_Pro"/>
</dbReference>
<dbReference type="EMBL" id="CP045913">
    <property type="protein sequence ID" value="QGH61591.1"/>
    <property type="molecule type" value="Genomic_DNA"/>
</dbReference>
<dbReference type="InterPro" id="IPR008966">
    <property type="entry name" value="Adhesion_dom_sf"/>
</dbReference>
<sequence length="214" mass="23348">MNNRVQAKRGVLPGQRRRIGLIAVPLVLTMAVMAGLTQPADANPDNWDVEGEHGELHVFGALTEGACRLDMVSAFQQVELGETANGRLQRVGSQGTPVTFHLQLRDCGRLGGRQRDLRTGSLTWDARQPVMTVSFVAPADPDTPALVQTRGVSGVGLRIRDAKGRDIRLGDRGAPQFVTPANDELVYTVTPERTKAPLTLGHYRAVVDFRLNYD</sequence>
<dbReference type="PANTHER" id="PTHR33420">
    <property type="entry name" value="FIMBRIAL SUBUNIT ELFA-RELATED"/>
    <property type="match status" value="1"/>
</dbReference>
<keyword evidence="1" id="KW-0812">Transmembrane</keyword>
<dbReference type="PANTHER" id="PTHR33420:SF26">
    <property type="entry name" value="FIMBRIAL SUBUNIT"/>
    <property type="match status" value="1"/>
</dbReference>
<feature type="domain" description="Fimbrial-type adhesion" evidence="2">
    <location>
        <begin position="63"/>
        <end position="214"/>
    </location>
</feature>
<accession>A0A5Q2VDC1</accession>
<feature type="transmembrane region" description="Helical" evidence="1">
    <location>
        <begin position="20"/>
        <end position="37"/>
    </location>
</feature>
<dbReference type="InterPro" id="IPR036937">
    <property type="entry name" value="Adhesion_dom_fimbrial_sf"/>
</dbReference>
<organism evidence="3 4">
    <name type="scientific">Serratia proteamaculans</name>
    <dbReference type="NCBI Taxonomy" id="28151"/>
    <lineage>
        <taxon>Bacteria</taxon>
        <taxon>Pseudomonadati</taxon>
        <taxon>Pseudomonadota</taxon>
        <taxon>Gammaproteobacteria</taxon>
        <taxon>Enterobacterales</taxon>
        <taxon>Yersiniaceae</taxon>
        <taxon>Serratia</taxon>
    </lineage>
</organism>
<dbReference type="RefSeq" id="WP_153858733.1">
    <property type="nucleotide sequence ID" value="NZ_CP045913.1"/>
</dbReference>
<protein>
    <submittedName>
        <fullName evidence="3">Fimbrial protein</fullName>
    </submittedName>
</protein>
<proteinExistence type="predicted"/>
<evidence type="ECO:0000313" key="3">
    <source>
        <dbReference type="EMBL" id="QGH61591.1"/>
    </source>
</evidence>
<evidence type="ECO:0000256" key="1">
    <source>
        <dbReference type="SAM" id="Phobius"/>
    </source>
</evidence>
<keyword evidence="1" id="KW-0472">Membrane</keyword>
<dbReference type="SUPFAM" id="SSF49401">
    <property type="entry name" value="Bacterial adhesins"/>
    <property type="match status" value="1"/>
</dbReference>
<reference evidence="3 4" key="1">
    <citation type="submission" date="2019-11" db="EMBL/GenBank/DDBJ databases">
        <title>The Phosphoenolpyruvate Phosphotransferase System Regulates Serratia proteamaculans 336X Biofilm Formation and Wheat Roots colonization.</title>
        <authorList>
            <person name="Liu F."/>
        </authorList>
    </citation>
    <scope>NUCLEOTIDE SEQUENCE [LARGE SCALE GENOMIC DNA]</scope>
    <source>
        <strain evidence="3 4">336X</strain>
    </source>
</reference>
<evidence type="ECO:0000259" key="2">
    <source>
        <dbReference type="Pfam" id="PF00419"/>
    </source>
</evidence>
<dbReference type="InterPro" id="IPR000259">
    <property type="entry name" value="Adhesion_dom_fimbrial"/>
</dbReference>
<gene>
    <name evidence="3" type="ORF">GHV41_12445</name>
</gene>
<keyword evidence="1" id="KW-1133">Transmembrane helix</keyword>
<dbReference type="Gene3D" id="2.60.40.1090">
    <property type="entry name" value="Fimbrial-type adhesion domain"/>
    <property type="match status" value="1"/>
</dbReference>